<evidence type="ECO:0000256" key="5">
    <source>
        <dbReference type="ARBA" id="ARBA00022692"/>
    </source>
</evidence>
<evidence type="ECO:0000256" key="1">
    <source>
        <dbReference type="ARBA" id="ARBA00004651"/>
    </source>
</evidence>
<dbReference type="Gene3D" id="3.40.50.1110">
    <property type="entry name" value="SGNH hydrolase"/>
    <property type="match status" value="1"/>
</dbReference>
<evidence type="ECO:0000256" key="6">
    <source>
        <dbReference type="ARBA" id="ARBA00022989"/>
    </source>
</evidence>
<comment type="caution">
    <text evidence="12">The sequence shown here is derived from an EMBL/GenBank/DDBJ whole genome shotgun (WGS) entry which is preliminary data.</text>
</comment>
<evidence type="ECO:0000256" key="4">
    <source>
        <dbReference type="ARBA" id="ARBA00022679"/>
    </source>
</evidence>
<dbReference type="CDD" id="cd01840">
    <property type="entry name" value="SGNH_hydrolase_yrhL_like"/>
    <property type="match status" value="1"/>
</dbReference>
<evidence type="ECO:0000259" key="11">
    <source>
        <dbReference type="Pfam" id="PF01757"/>
    </source>
</evidence>
<feature type="region of interest" description="Disordered" evidence="9">
    <location>
        <begin position="431"/>
        <end position="462"/>
    </location>
</feature>
<keyword evidence="4" id="KW-0808">Transferase</keyword>
<feature type="transmembrane region" description="Helical" evidence="10">
    <location>
        <begin position="276"/>
        <end position="299"/>
    </location>
</feature>
<evidence type="ECO:0000256" key="3">
    <source>
        <dbReference type="ARBA" id="ARBA00022475"/>
    </source>
</evidence>
<feature type="transmembrane region" description="Helical" evidence="10">
    <location>
        <begin position="246"/>
        <end position="264"/>
    </location>
</feature>
<dbReference type="RefSeq" id="WP_171691577.1">
    <property type="nucleotide sequence ID" value="NZ_WHOC01000122.1"/>
</dbReference>
<dbReference type="SUPFAM" id="SSF52266">
    <property type="entry name" value="SGNH hydrolase"/>
    <property type="match status" value="1"/>
</dbReference>
<feature type="transmembrane region" description="Helical" evidence="10">
    <location>
        <begin position="89"/>
        <end position="107"/>
    </location>
</feature>
<keyword evidence="7 10" id="KW-0472">Membrane</keyword>
<proteinExistence type="inferred from homology"/>
<dbReference type="Pfam" id="PF01757">
    <property type="entry name" value="Acyl_transf_3"/>
    <property type="match status" value="1"/>
</dbReference>
<comment type="similarity">
    <text evidence="2">Belongs to the acyltransferase 3 family.</text>
</comment>
<keyword evidence="3" id="KW-1003">Cell membrane</keyword>
<evidence type="ECO:0000256" key="8">
    <source>
        <dbReference type="ARBA" id="ARBA00023315"/>
    </source>
</evidence>
<dbReference type="PANTHER" id="PTHR23028:SF53">
    <property type="entry name" value="ACYL_TRANSF_3 DOMAIN-CONTAINING PROTEIN"/>
    <property type="match status" value="1"/>
</dbReference>
<dbReference type="PANTHER" id="PTHR23028">
    <property type="entry name" value="ACETYLTRANSFERASE"/>
    <property type="match status" value="1"/>
</dbReference>
<dbReference type="GO" id="GO:0016746">
    <property type="term" value="F:acyltransferase activity"/>
    <property type="evidence" value="ECO:0007669"/>
    <property type="project" value="UniProtKB-KW"/>
</dbReference>
<gene>
    <name evidence="12" type="ORF">GC102_22815</name>
</gene>
<feature type="transmembrane region" description="Helical" evidence="10">
    <location>
        <begin position="343"/>
        <end position="361"/>
    </location>
</feature>
<keyword evidence="6 10" id="KW-1133">Transmembrane helix</keyword>
<keyword evidence="8 12" id="KW-0012">Acyltransferase</keyword>
<feature type="transmembrane region" description="Helical" evidence="10">
    <location>
        <begin position="182"/>
        <end position="204"/>
    </location>
</feature>
<evidence type="ECO:0000313" key="13">
    <source>
        <dbReference type="Proteomes" id="UP000658690"/>
    </source>
</evidence>
<feature type="transmembrane region" description="Helical" evidence="10">
    <location>
        <begin position="20"/>
        <end position="40"/>
    </location>
</feature>
<dbReference type="InterPro" id="IPR002656">
    <property type="entry name" value="Acyl_transf_3_dom"/>
</dbReference>
<evidence type="ECO:0000256" key="9">
    <source>
        <dbReference type="SAM" id="MobiDB-lite"/>
    </source>
</evidence>
<evidence type="ECO:0000256" key="2">
    <source>
        <dbReference type="ARBA" id="ARBA00007400"/>
    </source>
</evidence>
<sequence>MLKKSASVRGITASREKRRYMPGLDGLRALSVLAVIAYHLNNSLAPGGLLGVGIFFTLSGYLITDQLITQWQTTRQINLKDFWMKRARRLMPAMFFMLAIIGIWLLVFDRARLFSLQGDFVSVALYFNNWWLIFHNISYFESFGPPSPIGHLWSLAIEEQFYFLWPLILVFVLRFTPRRGQLIMFTLIGAAASVLAMALVYNANMDPSRVYFGTDTRAFALLVGAALAMLWPSHNLPALVTRKSRLMLDIVGGTGLIGILLMIWKTSEYDTSLYVGGLGLFSILSAIVTAVLAHPASLVAKLMSCPPLQWIGMRSYSLYIWHYPVIILTSSSGDIGEVNVFKILMQVFISFLLATLSWKFIEEPFRRGSFKGLWRKIELWPPFKTRFMFVLTITPLLLFAISCSSKLYAVKPLNSPPVIVENAAAFTPTPIVKETPAPTPTPRPSPSPTVMPKEPAATATPKVGEKASITAIGDSVILDAAPFLAKLLPGIIVDGKVGRQMSQAQETVENLKANGKLGKQVIIELGTNGAFTPTQLRELLTSLGDVQQIVLVNTRVPKKWQDTVNSTLKKVASEFPKATIVDWYSASKGKDTFFFNDGVHLNQEGAKYYASLVSEAVLKETS</sequence>
<feature type="transmembrane region" description="Helical" evidence="10">
    <location>
        <begin position="46"/>
        <end position="68"/>
    </location>
</feature>
<dbReference type="Proteomes" id="UP000658690">
    <property type="component" value="Unassembled WGS sequence"/>
</dbReference>
<name>A0ABX1Z5A6_9BACL</name>
<feature type="compositionally biased region" description="Pro residues" evidence="9">
    <location>
        <begin position="437"/>
        <end position="449"/>
    </location>
</feature>
<keyword evidence="13" id="KW-1185">Reference proteome</keyword>
<feature type="transmembrane region" description="Helical" evidence="10">
    <location>
        <begin position="216"/>
        <end position="234"/>
    </location>
</feature>
<evidence type="ECO:0000313" key="12">
    <source>
        <dbReference type="EMBL" id="NOU88562.1"/>
    </source>
</evidence>
<reference evidence="12 13" key="1">
    <citation type="submission" date="2019-10" db="EMBL/GenBank/DDBJ databases">
        <title>Description of Paenibacillus choica sp. nov.</title>
        <authorList>
            <person name="Carlier A."/>
            <person name="Qi S."/>
        </authorList>
    </citation>
    <scope>NUCLEOTIDE SEQUENCE [LARGE SCALE GENOMIC DNA]</scope>
    <source>
        <strain evidence="12 13">LMG 31460</strain>
    </source>
</reference>
<evidence type="ECO:0000256" key="7">
    <source>
        <dbReference type="ARBA" id="ARBA00023136"/>
    </source>
</evidence>
<dbReference type="InterPro" id="IPR050879">
    <property type="entry name" value="Acyltransferase_3"/>
</dbReference>
<keyword evidence="5 10" id="KW-0812">Transmembrane</keyword>
<organism evidence="12 13">
    <name type="scientific">Paenibacillus germinis</name>
    <dbReference type="NCBI Taxonomy" id="2654979"/>
    <lineage>
        <taxon>Bacteria</taxon>
        <taxon>Bacillati</taxon>
        <taxon>Bacillota</taxon>
        <taxon>Bacilli</taxon>
        <taxon>Bacillales</taxon>
        <taxon>Paenibacillaceae</taxon>
        <taxon>Paenibacillus</taxon>
    </lineage>
</organism>
<dbReference type="EMBL" id="WHOC01000122">
    <property type="protein sequence ID" value="NOU88562.1"/>
    <property type="molecule type" value="Genomic_DNA"/>
</dbReference>
<comment type="subcellular location">
    <subcellularLocation>
        <location evidence="1">Cell membrane</location>
        <topology evidence="1">Multi-pass membrane protein</topology>
    </subcellularLocation>
</comment>
<protein>
    <submittedName>
        <fullName evidence="12">Acyltransferase family protein</fullName>
    </submittedName>
</protein>
<feature type="domain" description="Acyltransferase 3" evidence="11">
    <location>
        <begin position="22"/>
        <end position="356"/>
    </location>
</feature>
<evidence type="ECO:0000256" key="10">
    <source>
        <dbReference type="SAM" id="Phobius"/>
    </source>
</evidence>
<dbReference type="InterPro" id="IPR036514">
    <property type="entry name" value="SGNH_hydro_sf"/>
</dbReference>
<accession>A0ABX1Z5A6</accession>
<feature type="transmembrane region" description="Helical" evidence="10">
    <location>
        <begin position="387"/>
        <end position="409"/>
    </location>
</feature>